<feature type="region of interest" description="Disordered" evidence="11">
    <location>
        <begin position="460"/>
        <end position="489"/>
    </location>
</feature>
<evidence type="ECO:0000256" key="10">
    <source>
        <dbReference type="RuleBase" id="RU000304"/>
    </source>
</evidence>
<dbReference type="GO" id="GO:0004674">
    <property type="term" value="F:protein serine/threonine kinase activity"/>
    <property type="evidence" value="ECO:0007669"/>
    <property type="project" value="UniProtKB-KW"/>
</dbReference>
<protein>
    <recommendedName>
        <fullName evidence="1">non-specific serine/threonine protein kinase</fullName>
        <ecNumber evidence="1">2.7.11.1</ecNumber>
    </recommendedName>
</protein>
<dbReference type="Gene3D" id="1.10.510.10">
    <property type="entry name" value="Transferase(Phosphotransferase) domain 1"/>
    <property type="match status" value="1"/>
</dbReference>
<dbReference type="SUPFAM" id="SSF56112">
    <property type="entry name" value="Protein kinase-like (PK-like)"/>
    <property type="match status" value="1"/>
</dbReference>
<keyword evidence="3" id="KW-0808">Transferase</keyword>
<comment type="caution">
    <text evidence="14">The sequence shown here is derived from an EMBL/GenBank/DDBJ whole genome shotgun (WGS) entry which is preliminary data.</text>
</comment>
<dbReference type="InterPro" id="IPR008271">
    <property type="entry name" value="Ser/Thr_kinase_AS"/>
</dbReference>
<dbReference type="GO" id="GO:0005524">
    <property type="term" value="F:ATP binding"/>
    <property type="evidence" value="ECO:0007669"/>
    <property type="project" value="UniProtKB-UniRule"/>
</dbReference>
<evidence type="ECO:0000256" key="5">
    <source>
        <dbReference type="ARBA" id="ARBA00022777"/>
    </source>
</evidence>
<dbReference type="InterPro" id="IPR000719">
    <property type="entry name" value="Prot_kinase_dom"/>
</dbReference>
<dbReference type="InterPro" id="IPR011009">
    <property type="entry name" value="Kinase-like_dom_sf"/>
</dbReference>
<evidence type="ECO:0000313" key="14">
    <source>
        <dbReference type="EMBL" id="KAG6500534.1"/>
    </source>
</evidence>
<dbReference type="PANTHER" id="PTHR46008">
    <property type="entry name" value="LEAF RUST 10 DISEASE-RESISTANCE LOCUS RECEPTOR-LIKE PROTEIN KINASE-LIKE 1.4"/>
    <property type="match status" value="1"/>
</dbReference>
<feature type="compositionally biased region" description="Polar residues" evidence="11">
    <location>
        <begin position="1"/>
        <end position="12"/>
    </location>
</feature>
<keyword evidence="15" id="KW-1185">Reference proteome</keyword>
<feature type="binding site" evidence="9">
    <location>
        <position position="166"/>
    </location>
    <ligand>
        <name>ATP</name>
        <dbReference type="ChEBI" id="CHEBI:30616"/>
    </ligand>
</feature>
<evidence type="ECO:0000313" key="15">
    <source>
        <dbReference type="Proteomes" id="UP000734854"/>
    </source>
</evidence>
<dbReference type="PROSITE" id="PS00108">
    <property type="entry name" value="PROTEIN_KINASE_ST"/>
    <property type="match status" value="1"/>
</dbReference>
<feature type="compositionally biased region" description="Low complexity" evidence="11">
    <location>
        <begin position="88"/>
        <end position="104"/>
    </location>
</feature>
<gene>
    <name evidence="14" type="ORF">ZIOFF_040382</name>
    <name evidence="13" type="ORF">ZIOFF_044484</name>
</gene>
<dbReference type="EC" id="2.7.11.1" evidence="1"/>
<feature type="region of interest" description="Disordered" evidence="11">
    <location>
        <begin position="1"/>
        <end position="47"/>
    </location>
</feature>
<dbReference type="PANTHER" id="PTHR46008:SF48">
    <property type="entry name" value="PROTEIN KINASE DOMAIN-CONTAINING PROTEIN"/>
    <property type="match status" value="1"/>
</dbReference>
<feature type="region of interest" description="Disordered" evidence="11">
    <location>
        <begin position="78"/>
        <end position="114"/>
    </location>
</feature>
<dbReference type="AlphaFoldDB" id="A0A8J5G8Q7"/>
<accession>A0A8J5G8Q7</accession>
<organism evidence="14 15">
    <name type="scientific">Zingiber officinale</name>
    <name type="common">Ginger</name>
    <name type="synonym">Amomum zingiber</name>
    <dbReference type="NCBI Taxonomy" id="94328"/>
    <lineage>
        <taxon>Eukaryota</taxon>
        <taxon>Viridiplantae</taxon>
        <taxon>Streptophyta</taxon>
        <taxon>Embryophyta</taxon>
        <taxon>Tracheophyta</taxon>
        <taxon>Spermatophyta</taxon>
        <taxon>Magnoliopsida</taxon>
        <taxon>Liliopsida</taxon>
        <taxon>Zingiberales</taxon>
        <taxon>Zingiberaceae</taxon>
        <taxon>Zingiber</taxon>
    </lineage>
</organism>
<dbReference type="SMART" id="SM00220">
    <property type="entry name" value="S_TKc"/>
    <property type="match status" value="1"/>
</dbReference>
<evidence type="ECO:0000256" key="9">
    <source>
        <dbReference type="PROSITE-ProRule" id="PRU10141"/>
    </source>
</evidence>
<dbReference type="EMBL" id="JACMSC010000011">
    <property type="protein sequence ID" value="KAG6500534.1"/>
    <property type="molecule type" value="Genomic_DNA"/>
</dbReference>
<evidence type="ECO:0000256" key="2">
    <source>
        <dbReference type="ARBA" id="ARBA00022527"/>
    </source>
</evidence>
<feature type="compositionally biased region" description="Basic and acidic residues" evidence="11">
    <location>
        <begin position="18"/>
        <end position="30"/>
    </location>
</feature>
<dbReference type="InterPro" id="IPR001245">
    <property type="entry name" value="Ser-Thr/Tyr_kinase_cat_dom"/>
</dbReference>
<evidence type="ECO:0000259" key="12">
    <source>
        <dbReference type="PROSITE" id="PS50011"/>
    </source>
</evidence>
<feature type="domain" description="Protein kinase" evidence="12">
    <location>
        <begin position="138"/>
        <end position="452"/>
    </location>
</feature>
<dbReference type="Proteomes" id="UP000734854">
    <property type="component" value="Unassembled WGS sequence"/>
</dbReference>
<evidence type="ECO:0000256" key="4">
    <source>
        <dbReference type="ARBA" id="ARBA00022741"/>
    </source>
</evidence>
<evidence type="ECO:0000256" key="7">
    <source>
        <dbReference type="ARBA" id="ARBA00047899"/>
    </source>
</evidence>
<dbReference type="FunFam" id="1.10.510.10:FF:000300">
    <property type="entry name" value="Calmodulin-binding receptor-like cytoplasmic kinase 3"/>
    <property type="match status" value="1"/>
</dbReference>
<feature type="compositionally biased region" description="Polar residues" evidence="11">
    <location>
        <begin position="105"/>
        <end position="114"/>
    </location>
</feature>
<evidence type="ECO:0000256" key="8">
    <source>
        <dbReference type="ARBA" id="ARBA00048679"/>
    </source>
</evidence>
<dbReference type="PROSITE" id="PS50011">
    <property type="entry name" value="PROTEIN_KINASE_DOM"/>
    <property type="match status" value="1"/>
</dbReference>
<evidence type="ECO:0000256" key="6">
    <source>
        <dbReference type="ARBA" id="ARBA00022840"/>
    </source>
</evidence>
<proteinExistence type="inferred from homology"/>
<dbReference type="EMBL" id="JACMSC010000012">
    <property type="protein sequence ID" value="KAG6496614.1"/>
    <property type="molecule type" value="Genomic_DNA"/>
</dbReference>
<evidence type="ECO:0000313" key="13">
    <source>
        <dbReference type="EMBL" id="KAG6496614.1"/>
    </source>
</evidence>
<reference evidence="14 15" key="1">
    <citation type="submission" date="2020-08" db="EMBL/GenBank/DDBJ databases">
        <title>Plant Genome Project.</title>
        <authorList>
            <person name="Zhang R.-G."/>
        </authorList>
    </citation>
    <scope>NUCLEOTIDE SEQUENCE [LARGE SCALE GENOMIC DNA]</scope>
    <source>
        <tissue evidence="14">Rhizome</tissue>
    </source>
</reference>
<keyword evidence="5" id="KW-0418">Kinase</keyword>
<sequence>MQISGHYSSSFGSEIEDSGVRHGAPREPDLSMKSSYDSSTEIGRPKLQSRNSISLKAQAVASGFVGCFVPRSCITGNDADREVGMPDTSDYSSTSSSKLSTSSSNYRYRTQSSYGKSETRQERIIFSIEEINKATSNFAIENRIGQGAFGAIYKGKLKDGSLIAVKQDKKNMNHMHVSVEFKSEIEILSQVEHSNLVRLLGYLETDRERLMVVEYVSNGNLREHLDGRQCSFPYTEIHIDSERKSIEHYQVMQFYAGTRGSGLEIGDRLNIAIDVAHAIAYMHTYADHPIIHRDVKASNILLTEKLRAKVADFGFARLAEEDPEKTHISTQIKGTAGYLDPEYLRTYQLTEKSDVYSFGVLLVEMISGRRPIERNRASRERMTTRWAIRRFKEGGVATAMDPRVRRNPASVGAAERVLGLAERCLAEERKSRPAMKECAEVLWGIRRDYQLMLKPRTVTASAPSSSLTAIEEREEVSGSGEYKSAKKMA</sequence>
<feature type="compositionally biased region" description="Polar residues" evidence="11">
    <location>
        <begin position="32"/>
        <end position="41"/>
    </location>
</feature>
<dbReference type="Pfam" id="PF07714">
    <property type="entry name" value="PK_Tyr_Ser-Thr"/>
    <property type="match status" value="1"/>
</dbReference>
<evidence type="ECO:0000256" key="1">
    <source>
        <dbReference type="ARBA" id="ARBA00012513"/>
    </source>
</evidence>
<evidence type="ECO:0000256" key="3">
    <source>
        <dbReference type="ARBA" id="ARBA00022679"/>
    </source>
</evidence>
<dbReference type="InterPro" id="IPR017441">
    <property type="entry name" value="Protein_kinase_ATP_BS"/>
</dbReference>
<comment type="similarity">
    <text evidence="10">Belongs to the protein kinase superfamily.</text>
</comment>
<dbReference type="Gene3D" id="3.30.200.20">
    <property type="entry name" value="Phosphorylase Kinase, domain 1"/>
    <property type="match status" value="1"/>
</dbReference>
<comment type="catalytic activity">
    <reaction evidence="8">
        <text>L-seryl-[protein] + ATP = O-phospho-L-seryl-[protein] + ADP + H(+)</text>
        <dbReference type="Rhea" id="RHEA:17989"/>
        <dbReference type="Rhea" id="RHEA-COMP:9863"/>
        <dbReference type="Rhea" id="RHEA-COMP:11604"/>
        <dbReference type="ChEBI" id="CHEBI:15378"/>
        <dbReference type="ChEBI" id="CHEBI:29999"/>
        <dbReference type="ChEBI" id="CHEBI:30616"/>
        <dbReference type="ChEBI" id="CHEBI:83421"/>
        <dbReference type="ChEBI" id="CHEBI:456216"/>
        <dbReference type="EC" id="2.7.11.1"/>
    </reaction>
</comment>
<keyword evidence="4 9" id="KW-0547">Nucleotide-binding</keyword>
<dbReference type="PROSITE" id="PS00107">
    <property type="entry name" value="PROTEIN_KINASE_ATP"/>
    <property type="match status" value="1"/>
</dbReference>
<evidence type="ECO:0000256" key="11">
    <source>
        <dbReference type="SAM" id="MobiDB-lite"/>
    </source>
</evidence>
<keyword evidence="2 10" id="KW-0723">Serine/threonine-protein kinase</keyword>
<keyword evidence="6 9" id="KW-0067">ATP-binding</keyword>
<name>A0A8J5G8Q7_ZINOF</name>
<comment type="catalytic activity">
    <reaction evidence="7">
        <text>L-threonyl-[protein] + ATP = O-phospho-L-threonyl-[protein] + ADP + H(+)</text>
        <dbReference type="Rhea" id="RHEA:46608"/>
        <dbReference type="Rhea" id="RHEA-COMP:11060"/>
        <dbReference type="Rhea" id="RHEA-COMP:11605"/>
        <dbReference type="ChEBI" id="CHEBI:15378"/>
        <dbReference type="ChEBI" id="CHEBI:30013"/>
        <dbReference type="ChEBI" id="CHEBI:30616"/>
        <dbReference type="ChEBI" id="CHEBI:61977"/>
        <dbReference type="ChEBI" id="CHEBI:456216"/>
        <dbReference type="EC" id="2.7.11.1"/>
    </reaction>
</comment>